<dbReference type="PANTHER" id="PTHR13505:SF7">
    <property type="entry name" value="TRANSMEMBRANE PROTEIN 208"/>
    <property type="match status" value="1"/>
</dbReference>
<keyword evidence="4" id="KW-0256">Endoplasmic reticulum</keyword>
<feature type="transmembrane region" description="Helical" evidence="8">
    <location>
        <begin position="81"/>
        <end position="99"/>
    </location>
</feature>
<name>A0ABQ8FN92_9FUNG</name>
<keyword evidence="10" id="KW-1185">Reference proteome</keyword>
<evidence type="ECO:0000256" key="1">
    <source>
        <dbReference type="ARBA" id="ARBA00004477"/>
    </source>
</evidence>
<feature type="compositionally biased region" description="Polar residues" evidence="7">
    <location>
        <begin position="132"/>
        <end position="148"/>
    </location>
</feature>
<feature type="compositionally biased region" description="Basic residues" evidence="7">
    <location>
        <begin position="149"/>
        <end position="158"/>
    </location>
</feature>
<accession>A0ABQ8FN92</accession>
<evidence type="ECO:0000256" key="3">
    <source>
        <dbReference type="ARBA" id="ARBA00022692"/>
    </source>
</evidence>
<dbReference type="Proteomes" id="UP001648503">
    <property type="component" value="Unassembled WGS sequence"/>
</dbReference>
<evidence type="ECO:0000256" key="5">
    <source>
        <dbReference type="ARBA" id="ARBA00022989"/>
    </source>
</evidence>
<evidence type="ECO:0000256" key="8">
    <source>
        <dbReference type="SAM" id="Phobius"/>
    </source>
</evidence>
<keyword evidence="6 8" id="KW-0472">Membrane</keyword>
<dbReference type="Pfam" id="PF05620">
    <property type="entry name" value="TMEM208_SND2"/>
    <property type="match status" value="1"/>
</dbReference>
<evidence type="ECO:0000256" key="6">
    <source>
        <dbReference type="ARBA" id="ARBA00023136"/>
    </source>
</evidence>
<reference evidence="9 10" key="1">
    <citation type="submission" date="2021-02" db="EMBL/GenBank/DDBJ databases">
        <title>Variation within the Batrachochytrium salamandrivorans European outbreak.</title>
        <authorList>
            <person name="Kelly M."/>
            <person name="Pasmans F."/>
            <person name="Shea T.P."/>
            <person name="Munoz J.F."/>
            <person name="Carranza S."/>
            <person name="Cuomo C.A."/>
            <person name="Martel A."/>
        </authorList>
    </citation>
    <scope>NUCLEOTIDE SEQUENCE [LARGE SCALE GENOMIC DNA]</scope>
    <source>
        <strain evidence="9 10">AMFP18/2</strain>
    </source>
</reference>
<comment type="subcellular location">
    <subcellularLocation>
        <location evidence="1">Endoplasmic reticulum membrane</location>
        <topology evidence="1">Multi-pass membrane protein</topology>
    </subcellularLocation>
</comment>
<protein>
    <submittedName>
        <fullName evidence="9">Uncharacterized protein</fullName>
    </submittedName>
</protein>
<sequence length="158" mass="17783">MAKASARKIQERNKRIVSQLRLGLAISVSIHVLLRIAWRWVLWTTWPAIGSLFATGFGLVLHRQLEYMADNGVDLGEQGTMVSYFYDSVYVTWFILVTSCFSDKFYWVYVVIPIFAVYKLVTVVSKLTGMASSGTPEDTTLSPNSQPKSGKKGAHRRS</sequence>
<feature type="transmembrane region" description="Helical" evidence="8">
    <location>
        <begin position="44"/>
        <end position="61"/>
    </location>
</feature>
<proteinExistence type="inferred from homology"/>
<feature type="region of interest" description="Disordered" evidence="7">
    <location>
        <begin position="132"/>
        <end position="158"/>
    </location>
</feature>
<comment type="similarity">
    <text evidence="2">Belongs to the TMEM208 family.</text>
</comment>
<comment type="caution">
    <text evidence="9">The sequence shown here is derived from an EMBL/GenBank/DDBJ whole genome shotgun (WGS) entry which is preliminary data.</text>
</comment>
<gene>
    <name evidence="9" type="ORF">BASA50_001739</name>
</gene>
<feature type="transmembrane region" description="Helical" evidence="8">
    <location>
        <begin position="20"/>
        <end position="38"/>
    </location>
</feature>
<dbReference type="PANTHER" id="PTHR13505">
    <property type="entry name" value="TRANSMEMBRANE PROTEIN 208"/>
    <property type="match status" value="1"/>
</dbReference>
<evidence type="ECO:0000256" key="7">
    <source>
        <dbReference type="SAM" id="MobiDB-lite"/>
    </source>
</evidence>
<keyword evidence="3 8" id="KW-0812">Transmembrane</keyword>
<organism evidence="9 10">
    <name type="scientific">Batrachochytrium salamandrivorans</name>
    <dbReference type="NCBI Taxonomy" id="1357716"/>
    <lineage>
        <taxon>Eukaryota</taxon>
        <taxon>Fungi</taxon>
        <taxon>Fungi incertae sedis</taxon>
        <taxon>Chytridiomycota</taxon>
        <taxon>Chytridiomycota incertae sedis</taxon>
        <taxon>Chytridiomycetes</taxon>
        <taxon>Rhizophydiales</taxon>
        <taxon>Rhizophydiales incertae sedis</taxon>
        <taxon>Batrachochytrium</taxon>
    </lineage>
</organism>
<evidence type="ECO:0000313" key="10">
    <source>
        <dbReference type="Proteomes" id="UP001648503"/>
    </source>
</evidence>
<feature type="transmembrane region" description="Helical" evidence="8">
    <location>
        <begin position="105"/>
        <end position="124"/>
    </location>
</feature>
<evidence type="ECO:0000256" key="4">
    <source>
        <dbReference type="ARBA" id="ARBA00022824"/>
    </source>
</evidence>
<dbReference type="InterPro" id="IPR008506">
    <property type="entry name" value="SND2/TMEM208"/>
</dbReference>
<evidence type="ECO:0000256" key="2">
    <source>
        <dbReference type="ARBA" id="ARBA00009950"/>
    </source>
</evidence>
<keyword evidence="5 8" id="KW-1133">Transmembrane helix</keyword>
<evidence type="ECO:0000313" key="9">
    <source>
        <dbReference type="EMBL" id="KAH6601214.1"/>
    </source>
</evidence>
<dbReference type="EMBL" id="JAFCIX010000016">
    <property type="protein sequence ID" value="KAH6601214.1"/>
    <property type="molecule type" value="Genomic_DNA"/>
</dbReference>